<keyword evidence="3" id="KW-1185">Reference proteome</keyword>
<gene>
    <name evidence="2" type="ORF">K505DRAFT_236276</name>
</gene>
<dbReference type="OrthoDB" id="444265at2759"/>
<dbReference type="InterPro" id="IPR008984">
    <property type="entry name" value="SMAD_FHA_dom_sf"/>
</dbReference>
<dbReference type="InterPro" id="IPR050923">
    <property type="entry name" value="Cell_Proc_Reg/RNA_Proc"/>
</dbReference>
<organism evidence="2 3">
    <name type="scientific">Melanomma pulvis-pyrius CBS 109.77</name>
    <dbReference type="NCBI Taxonomy" id="1314802"/>
    <lineage>
        <taxon>Eukaryota</taxon>
        <taxon>Fungi</taxon>
        <taxon>Dikarya</taxon>
        <taxon>Ascomycota</taxon>
        <taxon>Pezizomycotina</taxon>
        <taxon>Dothideomycetes</taxon>
        <taxon>Pleosporomycetidae</taxon>
        <taxon>Pleosporales</taxon>
        <taxon>Melanommataceae</taxon>
        <taxon>Melanomma</taxon>
    </lineage>
</organism>
<evidence type="ECO:0000313" key="2">
    <source>
        <dbReference type="EMBL" id="KAF2797072.1"/>
    </source>
</evidence>
<protein>
    <submittedName>
        <fullName evidence="2">SMAD/FHA domain-containing protein</fullName>
    </submittedName>
</protein>
<dbReference type="InterPro" id="IPR000253">
    <property type="entry name" value="FHA_dom"/>
</dbReference>
<dbReference type="SUPFAM" id="SSF49879">
    <property type="entry name" value="SMAD/FHA domain"/>
    <property type="match status" value="1"/>
</dbReference>
<dbReference type="Proteomes" id="UP000799757">
    <property type="component" value="Unassembled WGS sequence"/>
</dbReference>
<dbReference type="SMART" id="SM00240">
    <property type="entry name" value="FHA"/>
    <property type="match status" value="1"/>
</dbReference>
<sequence length="153" mass="17824">MRSSLVPRSNIILKYTEPAEARKPSPSRTWRLYTFKGDDILDVINLWERSVWLLGREEQVVDVVTPHPSCSGQHAALQFRYTMKEDDKKEECDSMQENDRPCVRLYLIDLDSANSTRLNEKRIESGRYVEIRHGDVIEFGGSKREYVIILPHS</sequence>
<name>A0A6A6XL07_9PLEO</name>
<proteinExistence type="predicted"/>
<dbReference type="PROSITE" id="PS50006">
    <property type="entry name" value="FHA_DOMAIN"/>
    <property type="match status" value="1"/>
</dbReference>
<reference evidence="2" key="1">
    <citation type="journal article" date="2020" name="Stud. Mycol.">
        <title>101 Dothideomycetes genomes: a test case for predicting lifestyles and emergence of pathogens.</title>
        <authorList>
            <person name="Haridas S."/>
            <person name="Albert R."/>
            <person name="Binder M."/>
            <person name="Bloem J."/>
            <person name="Labutti K."/>
            <person name="Salamov A."/>
            <person name="Andreopoulos B."/>
            <person name="Baker S."/>
            <person name="Barry K."/>
            <person name="Bills G."/>
            <person name="Bluhm B."/>
            <person name="Cannon C."/>
            <person name="Castanera R."/>
            <person name="Culley D."/>
            <person name="Daum C."/>
            <person name="Ezra D."/>
            <person name="Gonzalez J."/>
            <person name="Henrissat B."/>
            <person name="Kuo A."/>
            <person name="Liang C."/>
            <person name="Lipzen A."/>
            <person name="Lutzoni F."/>
            <person name="Magnuson J."/>
            <person name="Mondo S."/>
            <person name="Nolan M."/>
            <person name="Ohm R."/>
            <person name="Pangilinan J."/>
            <person name="Park H.-J."/>
            <person name="Ramirez L."/>
            <person name="Alfaro M."/>
            <person name="Sun H."/>
            <person name="Tritt A."/>
            <person name="Yoshinaga Y."/>
            <person name="Zwiers L.-H."/>
            <person name="Turgeon B."/>
            <person name="Goodwin S."/>
            <person name="Spatafora J."/>
            <person name="Crous P."/>
            <person name="Grigoriev I."/>
        </authorList>
    </citation>
    <scope>NUCLEOTIDE SEQUENCE</scope>
    <source>
        <strain evidence="2">CBS 109.77</strain>
    </source>
</reference>
<dbReference type="PANTHER" id="PTHR23308">
    <property type="entry name" value="NUCLEAR INHIBITOR OF PROTEIN PHOSPHATASE-1"/>
    <property type="match status" value="1"/>
</dbReference>
<dbReference type="Gene3D" id="2.60.200.20">
    <property type="match status" value="1"/>
</dbReference>
<dbReference type="EMBL" id="MU001815">
    <property type="protein sequence ID" value="KAF2797072.1"/>
    <property type="molecule type" value="Genomic_DNA"/>
</dbReference>
<feature type="domain" description="FHA" evidence="1">
    <location>
        <begin position="52"/>
        <end position="123"/>
    </location>
</feature>
<evidence type="ECO:0000259" key="1">
    <source>
        <dbReference type="PROSITE" id="PS50006"/>
    </source>
</evidence>
<evidence type="ECO:0000313" key="3">
    <source>
        <dbReference type="Proteomes" id="UP000799757"/>
    </source>
</evidence>
<dbReference type="Pfam" id="PF00498">
    <property type="entry name" value="FHA"/>
    <property type="match status" value="1"/>
</dbReference>
<dbReference type="AlphaFoldDB" id="A0A6A6XL07"/>
<accession>A0A6A6XL07</accession>